<dbReference type="Proteomes" id="UP000004994">
    <property type="component" value="Chromosome 3"/>
</dbReference>
<dbReference type="AlphaFoldDB" id="A0A3Q7FKF1"/>
<accession>A0A3Q7FKF1</accession>
<dbReference type="InParanoid" id="A0A3Q7FKF1"/>
<keyword evidence="2" id="KW-1185">Reference proteome</keyword>
<evidence type="ECO:0000313" key="1">
    <source>
        <dbReference type="EnsemblPlants" id="Solyc03g058850.1.1.1"/>
    </source>
</evidence>
<evidence type="ECO:0000313" key="2">
    <source>
        <dbReference type="Proteomes" id="UP000004994"/>
    </source>
</evidence>
<organism evidence="1">
    <name type="scientific">Solanum lycopersicum</name>
    <name type="common">Tomato</name>
    <name type="synonym">Lycopersicon esculentum</name>
    <dbReference type="NCBI Taxonomy" id="4081"/>
    <lineage>
        <taxon>Eukaryota</taxon>
        <taxon>Viridiplantae</taxon>
        <taxon>Streptophyta</taxon>
        <taxon>Embryophyta</taxon>
        <taxon>Tracheophyta</taxon>
        <taxon>Spermatophyta</taxon>
        <taxon>Magnoliopsida</taxon>
        <taxon>eudicotyledons</taxon>
        <taxon>Gunneridae</taxon>
        <taxon>Pentapetalae</taxon>
        <taxon>asterids</taxon>
        <taxon>lamiids</taxon>
        <taxon>Solanales</taxon>
        <taxon>Solanaceae</taxon>
        <taxon>Solanoideae</taxon>
        <taxon>Solaneae</taxon>
        <taxon>Solanum</taxon>
        <taxon>Solanum subgen. Lycopersicon</taxon>
    </lineage>
</organism>
<dbReference type="EnsemblPlants" id="Solyc03g058850.1.1">
    <property type="protein sequence ID" value="Solyc03g058850.1.1.1"/>
    <property type="gene ID" value="Solyc03g058850.1"/>
</dbReference>
<dbReference type="Gramene" id="Solyc03g058850.1.1">
    <property type="protein sequence ID" value="Solyc03g058850.1.1.1"/>
    <property type="gene ID" value="Solyc03g058850.1"/>
</dbReference>
<name>A0A3Q7FKF1_SOLLC</name>
<reference evidence="1" key="2">
    <citation type="submission" date="2019-01" db="UniProtKB">
        <authorList>
            <consortium name="EnsemblPlants"/>
        </authorList>
    </citation>
    <scope>IDENTIFICATION</scope>
    <source>
        <strain evidence="1">cv. Heinz 1706</strain>
    </source>
</reference>
<proteinExistence type="predicted"/>
<sequence>MYVQQRRVRPPILTSSFSTRKRIQNWRIQLLFSKGESMNQAAKDAGCTVYFLERLSTIFRSSQSTLTVLGGLR</sequence>
<dbReference type="PaxDb" id="4081-Solyc03g058850.1.1"/>
<protein>
    <submittedName>
        <fullName evidence="1">Uncharacterized protein</fullName>
    </submittedName>
</protein>
<reference evidence="1" key="1">
    <citation type="journal article" date="2012" name="Nature">
        <title>The tomato genome sequence provides insights into fleshy fruit evolution.</title>
        <authorList>
            <consortium name="Tomato Genome Consortium"/>
        </authorList>
    </citation>
    <scope>NUCLEOTIDE SEQUENCE [LARGE SCALE GENOMIC DNA]</scope>
    <source>
        <strain evidence="1">cv. Heinz 1706</strain>
    </source>
</reference>